<dbReference type="InterPro" id="IPR016161">
    <property type="entry name" value="Ald_DH/histidinol_DH"/>
</dbReference>
<evidence type="ECO:0000256" key="1">
    <source>
        <dbReference type="ARBA" id="ARBA00009986"/>
    </source>
</evidence>
<dbReference type="GO" id="GO:0004777">
    <property type="term" value="F:succinate-semialdehyde dehydrogenase (NAD+) activity"/>
    <property type="evidence" value="ECO:0007669"/>
    <property type="project" value="TreeGrafter"/>
</dbReference>
<dbReference type="InterPro" id="IPR016163">
    <property type="entry name" value="Ald_DH_C"/>
</dbReference>
<dbReference type="InterPro" id="IPR050740">
    <property type="entry name" value="Aldehyde_DH_Superfamily"/>
</dbReference>
<dbReference type="InterPro" id="IPR010102">
    <property type="entry name" value="Succ_semiAld_DH"/>
</dbReference>
<dbReference type="PANTHER" id="PTHR43353:SF5">
    <property type="entry name" value="SUCCINATE-SEMIALDEHYDE DEHYDROGENASE, MITOCHONDRIAL"/>
    <property type="match status" value="1"/>
</dbReference>
<accession>A0A1I6TNN1</accession>
<dbReference type="NCBIfam" id="TIGR01780">
    <property type="entry name" value="SSADH"/>
    <property type="match status" value="1"/>
</dbReference>
<evidence type="ECO:0000313" key="5">
    <source>
        <dbReference type="Proteomes" id="UP000198660"/>
    </source>
</evidence>
<dbReference type="FunFam" id="3.40.605.10:FF:000026">
    <property type="entry name" value="Aldehyde dehydrogenase, putative"/>
    <property type="match status" value="1"/>
</dbReference>
<comment type="similarity">
    <text evidence="1">Belongs to the aldehyde dehydrogenase family.</text>
</comment>
<dbReference type="CDD" id="cd07103">
    <property type="entry name" value="ALDH_F5_SSADH_GabD"/>
    <property type="match status" value="1"/>
</dbReference>
<protein>
    <submittedName>
        <fullName evidence="4">Succinate-semialdehyde dehydrogenase / glutarate-semialdehyde dehydrogenase</fullName>
    </submittedName>
</protein>
<dbReference type="Gene3D" id="3.40.605.10">
    <property type="entry name" value="Aldehyde Dehydrogenase, Chain A, domain 1"/>
    <property type="match status" value="1"/>
</dbReference>
<organism evidence="4 5">
    <name type="scientific">Marininema halotolerans</name>
    <dbReference type="NCBI Taxonomy" id="1155944"/>
    <lineage>
        <taxon>Bacteria</taxon>
        <taxon>Bacillati</taxon>
        <taxon>Bacillota</taxon>
        <taxon>Bacilli</taxon>
        <taxon>Bacillales</taxon>
        <taxon>Thermoactinomycetaceae</taxon>
        <taxon>Marininema</taxon>
    </lineage>
</organism>
<dbReference type="InterPro" id="IPR016162">
    <property type="entry name" value="Ald_DH_N"/>
</dbReference>
<proteinExistence type="inferred from homology"/>
<dbReference type="Gene3D" id="3.40.309.10">
    <property type="entry name" value="Aldehyde Dehydrogenase, Chain A, domain 2"/>
    <property type="match status" value="1"/>
</dbReference>
<dbReference type="FunFam" id="3.40.605.10:FF:000005">
    <property type="entry name" value="Succinate-semialdehyde dehydrogenase I"/>
    <property type="match status" value="1"/>
</dbReference>
<dbReference type="SUPFAM" id="SSF53720">
    <property type="entry name" value="ALDH-like"/>
    <property type="match status" value="1"/>
</dbReference>
<dbReference type="FunFam" id="3.40.309.10:FF:000004">
    <property type="entry name" value="Succinate-semialdehyde dehydrogenase I"/>
    <property type="match status" value="1"/>
</dbReference>
<evidence type="ECO:0000313" key="4">
    <source>
        <dbReference type="EMBL" id="SFS90816.1"/>
    </source>
</evidence>
<dbReference type="Pfam" id="PF00171">
    <property type="entry name" value="Aldedh"/>
    <property type="match status" value="1"/>
</dbReference>
<dbReference type="EMBL" id="FPAA01000010">
    <property type="protein sequence ID" value="SFS90816.1"/>
    <property type="molecule type" value="Genomic_DNA"/>
</dbReference>
<dbReference type="Proteomes" id="UP000198660">
    <property type="component" value="Unassembled WGS sequence"/>
</dbReference>
<dbReference type="GO" id="GO:0009450">
    <property type="term" value="P:gamma-aminobutyric acid catabolic process"/>
    <property type="evidence" value="ECO:0007669"/>
    <property type="project" value="InterPro"/>
</dbReference>
<dbReference type="InterPro" id="IPR016160">
    <property type="entry name" value="Ald_DH_CS_CYS"/>
</dbReference>
<dbReference type="PROSITE" id="PS00070">
    <property type="entry name" value="ALDEHYDE_DEHYDR_CYS"/>
    <property type="match status" value="1"/>
</dbReference>
<gene>
    <name evidence="4" type="ORF">SAMN05444972_110171</name>
</gene>
<dbReference type="OrthoDB" id="9762913at2"/>
<feature type="domain" description="Aldehyde dehydrogenase" evidence="3">
    <location>
        <begin position="12"/>
        <end position="476"/>
    </location>
</feature>
<name>A0A1I6TNN1_9BACL</name>
<evidence type="ECO:0000259" key="3">
    <source>
        <dbReference type="Pfam" id="PF00171"/>
    </source>
</evidence>
<dbReference type="PANTHER" id="PTHR43353">
    <property type="entry name" value="SUCCINATE-SEMIALDEHYDE DEHYDROGENASE, MITOCHONDRIAL"/>
    <property type="match status" value="1"/>
</dbReference>
<keyword evidence="2" id="KW-0560">Oxidoreductase</keyword>
<sequence>MINYKLYIDGKWVNSQNQKTFDVFNPATGDLIAQVGDASDEDVDAAITAADNAFKSWSSLPAPKRSEILRNAYDIMMDQKEDLAKIMTLEQGKPLHEARNEIQYAADFVSWYSEEAKRIYGDTIPSSHPSKRIMVIKEAVGVVAAITPWNFPASMITRKVAPALAAGCTVVVKPGKQTPLSACRLVEVFEQAGVPAGVINLVTGSSASAIGDVLLKDDRVKKVTFTGSTPVGKIIMKKAADTMKKVSLELGGHAPSIIFEDADIDQAVKEVVESKFRNAGQTCLCTNRIYVHERIIDTFTDKFVEVVKNLRVGNGMEPNVDIGPLIDQAAAEKVDQQVQDAVNKGAVVAVGGKFHEPEKADQHVFFYEPTVLTNVTNDMVITHEETFGPVVPIQSFQTEEEVIQSANDSPYGLGAYFYTRDISRAIRVAESLQYGIIGVNDGQPSAAQAPFGGLKESGLGREGGKYGLEEYLEIKYLSLKVKETPD</sequence>
<evidence type="ECO:0000256" key="2">
    <source>
        <dbReference type="ARBA" id="ARBA00023002"/>
    </source>
</evidence>
<dbReference type="AlphaFoldDB" id="A0A1I6TNN1"/>
<reference evidence="5" key="1">
    <citation type="submission" date="2016-10" db="EMBL/GenBank/DDBJ databases">
        <authorList>
            <person name="Varghese N."/>
            <person name="Submissions S."/>
        </authorList>
    </citation>
    <scope>NUCLEOTIDE SEQUENCE [LARGE SCALE GENOMIC DNA]</scope>
    <source>
        <strain evidence="5">DSM 45789</strain>
    </source>
</reference>
<keyword evidence="5" id="KW-1185">Reference proteome</keyword>
<dbReference type="InterPro" id="IPR015590">
    <property type="entry name" value="Aldehyde_DH_dom"/>
</dbReference>
<dbReference type="RefSeq" id="WP_091838242.1">
    <property type="nucleotide sequence ID" value="NZ_FPAA01000010.1"/>
</dbReference>